<dbReference type="EMBL" id="GU725392">
    <property type="protein sequence ID" value="ADI47053.1"/>
    <property type="molecule type" value="Genomic_DNA"/>
</dbReference>
<proteinExistence type="predicted"/>
<reference evidence="1" key="1">
    <citation type="journal article" date="2010" name="J. Bacteriol.">
        <title>ICEEc2, a new integrative and conjugative element belonging to the pKLC102/PAGI-2 family, identified in Escherichia coli strain BEN374.</title>
        <authorList>
            <person name="Roche D."/>
            <person name="Flechard M."/>
            <person name="Lallier N."/>
            <person name="Reperant M."/>
            <person name="Bree A."/>
            <person name="Pascal G."/>
            <person name="Schouler C."/>
            <person name="Germon P."/>
        </authorList>
    </citation>
    <scope>NUCLEOTIDE SEQUENCE</scope>
    <source>
        <strain evidence="1">BEN374</strain>
    </source>
</reference>
<organism evidence="1">
    <name type="scientific">Escherichia coli</name>
    <dbReference type="NCBI Taxonomy" id="562"/>
    <lineage>
        <taxon>Bacteria</taxon>
        <taxon>Pseudomonadati</taxon>
        <taxon>Pseudomonadota</taxon>
        <taxon>Gammaproteobacteria</taxon>
        <taxon>Enterobacterales</taxon>
        <taxon>Enterobacteriaceae</taxon>
        <taxon>Escherichia</taxon>
    </lineage>
</organism>
<dbReference type="AlphaFoldDB" id="D9CGY2"/>
<gene>
    <name evidence="1" type="ORF">ECAGIv1_0048</name>
</gene>
<evidence type="ECO:0000313" key="1">
    <source>
        <dbReference type="EMBL" id="ADI47053.1"/>
    </source>
</evidence>
<sequence length="209" mass="24729">MQYPRSLKGDAFMAVHPFSLWKRISPLVIEVRYYQYRIYRLHFLINSAGCIVTSQHYLTDFPVRQGGTSVFYPEVPMFIPLLFRAEMRLTPFFQRLRQRLCYPVSRVHTQHPWSSPQLRHLYCTPWFVNATGNLAVRACIVSIDGSLRHCFEFREGSHSREYRFWFEALPLSVLRFNAFTGRISDRRTLSAASRMAAQLTSFRYRFGLR</sequence>
<name>D9CGY2_ECOLX</name>
<dbReference type="RefSeq" id="WP_271262533.1">
    <property type="nucleotide sequence ID" value="NZ_JAQIZD010000097.1"/>
</dbReference>
<protein>
    <submittedName>
        <fullName evidence="1">Uncharacterized protein</fullName>
    </submittedName>
</protein>
<accession>D9CGY2</accession>